<organism evidence="3 4">
    <name type="scientific">Solanum tuberosum</name>
    <name type="common">Potato</name>
    <dbReference type="NCBI Taxonomy" id="4113"/>
    <lineage>
        <taxon>Eukaryota</taxon>
        <taxon>Viridiplantae</taxon>
        <taxon>Streptophyta</taxon>
        <taxon>Embryophyta</taxon>
        <taxon>Tracheophyta</taxon>
        <taxon>Spermatophyta</taxon>
        <taxon>Magnoliopsida</taxon>
        <taxon>eudicotyledons</taxon>
        <taxon>Gunneridae</taxon>
        <taxon>Pentapetalae</taxon>
        <taxon>asterids</taxon>
        <taxon>lamiids</taxon>
        <taxon>Solanales</taxon>
        <taxon>Solanaceae</taxon>
        <taxon>Solanoideae</taxon>
        <taxon>Solaneae</taxon>
        <taxon>Solanum</taxon>
    </lineage>
</organism>
<keyword evidence="4" id="KW-1185">Reference proteome</keyword>
<sequence>MPEGNGSKLAETNQEVEKDFKLTALVTQLNDLATKISEVEDQCKSQGRNNGVLAVTVKCGECVEIAFGELKVHSASRRIGVAGSNSRRWIENRHVGPFGELGRARRTTRRFAKSPCIAFNFKPHVLLVSATFGETLEFAKSIRRLAKSLLVRPLSLPRILCCTEPPPGDKGKGKRLLSDRAAASPRTNEPDDEQLLRSQPQRFEFRTKSHHTPTITHPATTPAESAPTPAPNVAPVLRVILLPRLINRLKGDVLPTILEEKLLFIKRLEDRYPNVAELLQWHQFQIFTRPRSPYIPSWVHEFYAAYGELVPNSKKKACEFRPVNSVTVRGVEVSCNEEHINVVLDMPPRNALA</sequence>
<dbReference type="HOGENOM" id="CLU_029307_3_1_1"/>
<dbReference type="InterPro" id="IPR046796">
    <property type="entry name" value="Transposase_32_dom"/>
</dbReference>
<feature type="compositionally biased region" description="Low complexity" evidence="1">
    <location>
        <begin position="212"/>
        <end position="227"/>
    </location>
</feature>
<dbReference type="PANTHER" id="PTHR33180">
    <property type="entry name" value="PHOTOSYSTEM II CP43 REACTION CENTER PROTEIN"/>
    <property type="match status" value="1"/>
</dbReference>
<accession>M1DHG8</accession>
<dbReference type="Gramene" id="PGSC0003DMT400089112">
    <property type="protein sequence ID" value="PGSC0003DMT400089112"/>
    <property type="gene ID" value="PGSC0003DMG400038683"/>
</dbReference>
<dbReference type="Pfam" id="PF20167">
    <property type="entry name" value="Transposase_32"/>
    <property type="match status" value="1"/>
</dbReference>
<reference evidence="3" key="2">
    <citation type="submission" date="2015-06" db="UniProtKB">
        <authorList>
            <consortium name="EnsemblPlants"/>
        </authorList>
    </citation>
    <scope>IDENTIFICATION</scope>
    <source>
        <strain evidence="3">DM1-3 516 R44</strain>
    </source>
</reference>
<name>M1DHG8_SOLTU</name>
<evidence type="ECO:0000313" key="3">
    <source>
        <dbReference type="EnsemblPlants" id="PGSC0003DMT400089112"/>
    </source>
</evidence>
<dbReference type="EnsemblPlants" id="PGSC0003DMT400089112">
    <property type="protein sequence ID" value="PGSC0003DMT400089112"/>
    <property type="gene ID" value="PGSC0003DMG400038683"/>
</dbReference>
<feature type="region of interest" description="Disordered" evidence="1">
    <location>
        <begin position="163"/>
        <end position="229"/>
    </location>
</feature>
<evidence type="ECO:0000313" key="4">
    <source>
        <dbReference type="Proteomes" id="UP000011115"/>
    </source>
</evidence>
<evidence type="ECO:0000259" key="2">
    <source>
        <dbReference type="Pfam" id="PF20167"/>
    </source>
</evidence>
<dbReference type="InParanoid" id="M1DHG8"/>
<dbReference type="PANTHER" id="PTHR33180:SF31">
    <property type="entry name" value="POLYPROTEIN PROTEIN"/>
    <property type="match status" value="1"/>
</dbReference>
<dbReference type="Proteomes" id="UP000011115">
    <property type="component" value="Unassembled WGS sequence"/>
</dbReference>
<evidence type="ECO:0000256" key="1">
    <source>
        <dbReference type="SAM" id="MobiDB-lite"/>
    </source>
</evidence>
<protein>
    <recommendedName>
        <fullName evidence="2">Putative plant transposon protein domain-containing protein</fullName>
    </recommendedName>
</protein>
<dbReference type="AlphaFoldDB" id="M1DHG8"/>
<dbReference type="PaxDb" id="4113-PGSC0003DMT400089112"/>
<proteinExistence type="predicted"/>
<feature type="domain" description="Putative plant transposon protein" evidence="2">
    <location>
        <begin position="281"/>
        <end position="344"/>
    </location>
</feature>
<reference evidence="4" key="1">
    <citation type="journal article" date="2011" name="Nature">
        <title>Genome sequence and analysis of the tuber crop potato.</title>
        <authorList>
            <consortium name="The Potato Genome Sequencing Consortium"/>
        </authorList>
    </citation>
    <scope>NUCLEOTIDE SEQUENCE [LARGE SCALE GENOMIC DNA]</scope>
    <source>
        <strain evidence="4">cv. DM1-3 516 R44</strain>
    </source>
</reference>